<dbReference type="AlphaFoldDB" id="A0A5A9GTX9"/>
<dbReference type="Proteomes" id="UP000324927">
    <property type="component" value="Unassembled WGS sequence"/>
</dbReference>
<organism evidence="1 2">
    <name type="scientific">Azospirillum lipoferum</name>
    <dbReference type="NCBI Taxonomy" id="193"/>
    <lineage>
        <taxon>Bacteria</taxon>
        <taxon>Pseudomonadati</taxon>
        <taxon>Pseudomonadota</taxon>
        <taxon>Alphaproteobacteria</taxon>
        <taxon>Rhodospirillales</taxon>
        <taxon>Azospirillaceae</taxon>
        <taxon>Azospirillum</taxon>
    </lineage>
</organism>
<gene>
    <name evidence="1" type="ORF">FZ942_09135</name>
</gene>
<comment type="caution">
    <text evidence="1">The sequence shown here is derived from an EMBL/GenBank/DDBJ whole genome shotgun (WGS) entry which is preliminary data.</text>
</comment>
<evidence type="ECO:0000313" key="1">
    <source>
        <dbReference type="EMBL" id="KAA0597242.1"/>
    </source>
</evidence>
<protein>
    <submittedName>
        <fullName evidence="1">Exostosin family protein</fullName>
    </submittedName>
</protein>
<dbReference type="EMBL" id="VTTN01000002">
    <property type="protein sequence ID" value="KAA0597242.1"/>
    <property type="molecule type" value="Genomic_DNA"/>
</dbReference>
<sequence length="307" mass="34629">MLTESGVSFGDPNTQTKPSATMDIGLFRYNTPPTFCSHALDYNEDYYRRAGVSRMHTHDRLDLDGIRPGDLVFIKTNALSAFCQVLPKLKVPIGLITGVSDICPLDYRFLIEDDRIVSWCGQFLPQWSEKILQYPSGFAERERDCGDQQAILDAVGGMPWRERPIDILMTPMSPTSPERQDIVVDGAHVLRDRLPYRDYLQLMARSKFVICPRGNAPDSIRLWEALAVGAVPITRTGILDPIYSSFGAIIVQEWEQAADAARSVPTGEPLRAYALQCFANRTGLFFSSYWQERTREHHARLLAARVS</sequence>
<name>A0A5A9GTX9_AZOLI</name>
<keyword evidence="2" id="KW-1185">Reference proteome</keyword>
<accession>A0A5A9GTX9</accession>
<proteinExistence type="predicted"/>
<evidence type="ECO:0000313" key="2">
    <source>
        <dbReference type="Proteomes" id="UP000324927"/>
    </source>
</evidence>
<reference evidence="1 2" key="1">
    <citation type="submission" date="2019-08" db="EMBL/GenBank/DDBJ databases">
        <authorList>
            <person name="Grouzdev D."/>
            <person name="Tikhonova E."/>
            <person name="Kravchenko I."/>
        </authorList>
    </citation>
    <scope>NUCLEOTIDE SEQUENCE [LARGE SCALE GENOMIC DNA]</scope>
    <source>
        <strain evidence="1 2">59b</strain>
    </source>
</reference>
<dbReference type="OrthoDB" id="8435943at2"/>